<evidence type="ECO:0000313" key="2">
    <source>
        <dbReference type="EMBL" id="GEC10705.1"/>
    </source>
</evidence>
<dbReference type="Gene3D" id="2.80.10.50">
    <property type="match status" value="2"/>
</dbReference>
<dbReference type="AlphaFoldDB" id="A0A4Y3VX58"/>
<dbReference type="Pfam" id="PF00652">
    <property type="entry name" value="Ricin_B_lectin"/>
    <property type="match status" value="1"/>
</dbReference>
<dbReference type="EMBL" id="BJND01000141">
    <property type="protein sequence ID" value="GEC10705.1"/>
    <property type="molecule type" value="Genomic_DNA"/>
</dbReference>
<name>A0A4Y3VX58_9ACTN</name>
<dbReference type="InterPro" id="IPR035992">
    <property type="entry name" value="Ricin_B-like_lectins"/>
</dbReference>
<reference evidence="2 3" key="1">
    <citation type="submission" date="2019-06" db="EMBL/GenBank/DDBJ databases">
        <title>Whole genome shotgun sequence of Streptomyces spinoverrucosus NBRC 14228.</title>
        <authorList>
            <person name="Hosoyama A."/>
            <person name="Uohara A."/>
            <person name="Ohji S."/>
            <person name="Ichikawa N."/>
        </authorList>
    </citation>
    <scope>NUCLEOTIDE SEQUENCE [LARGE SCALE GENOMIC DNA]</scope>
    <source>
        <strain evidence="2 3">NBRC 14228</strain>
    </source>
</reference>
<proteinExistence type="predicted"/>
<feature type="domain" description="Ricin B lectin" evidence="1">
    <location>
        <begin position="14"/>
        <end position="164"/>
    </location>
</feature>
<gene>
    <name evidence="2" type="ORF">SSP24_83600</name>
</gene>
<dbReference type="Proteomes" id="UP000317881">
    <property type="component" value="Unassembled WGS sequence"/>
</dbReference>
<evidence type="ECO:0000313" key="3">
    <source>
        <dbReference type="Proteomes" id="UP000317881"/>
    </source>
</evidence>
<protein>
    <recommendedName>
        <fullName evidence="1">Ricin B lectin domain-containing protein</fullName>
    </recommendedName>
</protein>
<comment type="caution">
    <text evidence="2">The sequence shown here is derived from an EMBL/GenBank/DDBJ whole genome shotgun (WGS) entry which is preliminary data.</text>
</comment>
<sequence length="634" mass="68464">MADVALADKPAHGGVYVITTASSAGLAVTQDSDTAEGYQAIALPPSHRDRKQEWFVTERANPEGLPSTALYRISDVAQKRCLDATSTATGTKVVVNACNDTKGQRWKINQASIRDFHHGVDRYLGTYYITNAASGLALSSTDTKGGGLTQSPMSLTATQHFVFKANNAGSDRPLYWSVKEQDVPPGTATHFVDCQGDDVVRFKNGLGANGSPGTVELGNNVYAFQVKHDDFSVTKIQTKSDHKRPYAPDGKNGYYRTDFTIENRGTVTKKAVLGVLCEPGEAFWPPIPAGTPNVVEDCKNIEYPPAASMMISQCFFKIAGELPIDGEWTRVGATTNNCEKNDAGPIPMAKSSSHAVNSSFSVGNGKSVNVTSGLAKVFSAAIGYSRTWDQNTQWGSATTVTDTQTVNVPPGKIGWWEFQPRLMVSSGWMVGKYLPPTLWWMEREGATIDGAMASWFSYPAADTTLLKTTTPVLLSSGLADGEWRPGFVACHYNLEGSSGKVAEIANGSHEDGAQAQIYSKLNENKQKWELVSRGDDQYAIASVESGKCLDVHAQDKTRVIQWSCHLGDNQLWKIESLSNSLQRIKSVWGEKCLQPSGGSTANGTHLTIADCTGGTAQQWRLLQNGSGDPLLAPE</sequence>
<keyword evidence="3" id="KW-1185">Reference proteome</keyword>
<evidence type="ECO:0000259" key="1">
    <source>
        <dbReference type="SMART" id="SM00458"/>
    </source>
</evidence>
<dbReference type="InterPro" id="IPR000772">
    <property type="entry name" value="Ricin_B_lectin"/>
</dbReference>
<dbReference type="PROSITE" id="PS50231">
    <property type="entry name" value="RICIN_B_LECTIN"/>
    <property type="match status" value="2"/>
</dbReference>
<dbReference type="SMART" id="SM00458">
    <property type="entry name" value="RICIN"/>
    <property type="match status" value="2"/>
</dbReference>
<dbReference type="SUPFAM" id="SSF50370">
    <property type="entry name" value="Ricin B-like lectins"/>
    <property type="match status" value="2"/>
</dbReference>
<organism evidence="2 3">
    <name type="scientific">Streptomyces spinoverrucosus</name>
    <dbReference type="NCBI Taxonomy" id="284043"/>
    <lineage>
        <taxon>Bacteria</taxon>
        <taxon>Bacillati</taxon>
        <taxon>Actinomycetota</taxon>
        <taxon>Actinomycetes</taxon>
        <taxon>Kitasatosporales</taxon>
        <taxon>Streptomycetaceae</taxon>
        <taxon>Streptomyces</taxon>
    </lineage>
</organism>
<dbReference type="CDD" id="cd00161">
    <property type="entry name" value="beta-trefoil_Ricin-like"/>
    <property type="match status" value="2"/>
</dbReference>
<accession>A0A4Y3VX58</accession>
<feature type="domain" description="Ricin B lectin" evidence="1">
    <location>
        <begin position="490"/>
        <end position="622"/>
    </location>
</feature>